<dbReference type="SUPFAM" id="SSF48264">
    <property type="entry name" value="Cytochrome P450"/>
    <property type="match status" value="1"/>
</dbReference>
<dbReference type="EMBL" id="OU503047">
    <property type="protein sequence ID" value="CAI9773438.1"/>
    <property type="molecule type" value="Genomic_DNA"/>
</dbReference>
<dbReference type="InterPro" id="IPR036396">
    <property type="entry name" value="Cyt_P450_sf"/>
</dbReference>
<keyword evidence="4" id="KW-1185">Reference proteome</keyword>
<evidence type="ECO:0008006" key="5">
    <source>
        <dbReference type="Google" id="ProtNLM"/>
    </source>
</evidence>
<dbReference type="Proteomes" id="UP000834106">
    <property type="component" value="Chromosome 12"/>
</dbReference>
<protein>
    <recommendedName>
        <fullName evidence="5">Cytochrome P450</fullName>
    </recommendedName>
</protein>
<name>A0AAD1ZPC8_9LAMI</name>
<dbReference type="GO" id="GO:0016125">
    <property type="term" value="P:sterol metabolic process"/>
    <property type="evidence" value="ECO:0007669"/>
    <property type="project" value="TreeGrafter"/>
</dbReference>
<dbReference type="GO" id="GO:0016705">
    <property type="term" value="F:oxidoreductase activity, acting on paired donors, with incorporation or reduction of molecular oxygen"/>
    <property type="evidence" value="ECO:0007669"/>
    <property type="project" value="InterPro"/>
</dbReference>
<keyword evidence="2" id="KW-0408">Iron</keyword>
<dbReference type="Pfam" id="PF00067">
    <property type="entry name" value="p450"/>
    <property type="match status" value="1"/>
</dbReference>
<dbReference type="PANTHER" id="PTHR24286:SF190">
    <property type="entry name" value="CYTOCHROME P450"/>
    <property type="match status" value="1"/>
</dbReference>
<accession>A0AAD1ZPC8</accession>
<evidence type="ECO:0000313" key="4">
    <source>
        <dbReference type="Proteomes" id="UP000834106"/>
    </source>
</evidence>
<evidence type="ECO:0000313" key="3">
    <source>
        <dbReference type="EMBL" id="CAI9773438.1"/>
    </source>
</evidence>
<dbReference type="AlphaFoldDB" id="A0AAD1ZPC8"/>
<reference evidence="3" key="1">
    <citation type="submission" date="2023-05" db="EMBL/GenBank/DDBJ databases">
        <authorList>
            <person name="Huff M."/>
        </authorList>
    </citation>
    <scope>NUCLEOTIDE SEQUENCE</scope>
</reference>
<dbReference type="GO" id="GO:0004497">
    <property type="term" value="F:monooxygenase activity"/>
    <property type="evidence" value="ECO:0007669"/>
    <property type="project" value="InterPro"/>
</dbReference>
<dbReference type="PANTHER" id="PTHR24286">
    <property type="entry name" value="CYTOCHROME P450 26"/>
    <property type="match status" value="1"/>
</dbReference>
<dbReference type="GO" id="GO:0020037">
    <property type="term" value="F:heme binding"/>
    <property type="evidence" value="ECO:0007669"/>
    <property type="project" value="InterPro"/>
</dbReference>
<dbReference type="Gene3D" id="1.10.630.10">
    <property type="entry name" value="Cytochrome P450"/>
    <property type="match status" value="2"/>
</dbReference>
<keyword evidence="1" id="KW-0479">Metal-binding</keyword>
<organism evidence="3 4">
    <name type="scientific">Fraxinus pennsylvanica</name>
    <dbReference type="NCBI Taxonomy" id="56036"/>
    <lineage>
        <taxon>Eukaryota</taxon>
        <taxon>Viridiplantae</taxon>
        <taxon>Streptophyta</taxon>
        <taxon>Embryophyta</taxon>
        <taxon>Tracheophyta</taxon>
        <taxon>Spermatophyta</taxon>
        <taxon>Magnoliopsida</taxon>
        <taxon>eudicotyledons</taxon>
        <taxon>Gunneridae</taxon>
        <taxon>Pentapetalae</taxon>
        <taxon>asterids</taxon>
        <taxon>lamiids</taxon>
        <taxon>Lamiales</taxon>
        <taxon>Oleaceae</taxon>
        <taxon>Oleeae</taxon>
        <taxon>Fraxinus</taxon>
    </lineage>
</organism>
<evidence type="ECO:0000256" key="2">
    <source>
        <dbReference type="ARBA" id="ARBA00023004"/>
    </source>
</evidence>
<proteinExistence type="predicted"/>
<dbReference type="InterPro" id="IPR001128">
    <property type="entry name" value="Cyt_P450"/>
</dbReference>
<sequence length="251" mass="28938">MILGDRCLSELSGEDHKRVPSALASFLKPECFKLYIGEMEEEVRRHLEMHWNGKKNISLTFNIICTLLLVLNEERGELNWSSIFKRYLKECGQSQLIFLSHASTVASRPVQGHDTSAVLISFIIRLLANDPAIYAAVLKQHEEIKKNKPSGEFLTWEDLAKMKYTGRVAMETLRMIPPVFGGFRKTLKDIEYEAPLSKRMARYEFVRIETLVTVHYLVTQFTWKLCCNDNSIRRDPIPVPAQGLPIQIWPK</sequence>
<gene>
    <name evidence="3" type="ORF">FPE_LOCUS20868</name>
</gene>
<evidence type="ECO:0000256" key="1">
    <source>
        <dbReference type="ARBA" id="ARBA00022723"/>
    </source>
</evidence>
<dbReference type="GO" id="GO:0005506">
    <property type="term" value="F:iron ion binding"/>
    <property type="evidence" value="ECO:0007669"/>
    <property type="project" value="InterPro"/>
</dbReference>